<feature type="transmembrane region" description="Helical" evidence="1">
    <location>
        <begin position="20"/>
        <end position="45"/>
    </location>
</feature>
<dbReference type="AlphaFoldDB" id="M1Y3C2"/>
<accession>M1Y3C2</accession>
<evidence type="ECO:0000256" key="1">
    <source>
        <dbReference type="SAM" id="Phobius"/>
    </source>
</evidence>
<protein>
    <submittedName>
        <fullName evidence="2">Uncharacterized protein</fullName>
    </submittedName>
</protein>
<evidence type="ECO:0000313" key="3">
    <source>
        <dbReference type="Proteomes" id="UP000011867"/>
    </source>
</evidence>
<organism evidence="2 3">
    <name type="scientific">Natronomonas moolapensis (strain DSM 18674 / CECT 7526 / JCM 14361 / 8.8.11)</name>
    <dbReference type="NCBI Taxonomy" id="268739"/>
    <lineage>
        <taxon>Archaea</taxon>
        <taxon>Methanobacteriati</taxon>
        <taxon>Methanobacteriota</taxon>
        <taxon>Stenosarchaea group</taxon>
        <taxon>Halobacteria</taxon>
        <taxon>Halobacteriales</taxon>
        <taxon>Natronomonadaceae</taxon>
        <taxon>Natronomonas</taxon>
    </lineage>
</organism>
<reference evidence="2 3" key="1">
    <citation type="journal article" date="2013" name="Genome Announc.">
        <title>Genome of the haloarchaeon Natronomonas moolapensis, a neutrophilic member of a previously haloalkaliphilic genus.</title>
        <authorList>
            <person name="Dyall-Smith M.L."/>
            <person name="Pfeiffer F."/>
            <person name="Oberwinkler T."/>
            <person name="Klee K."/>
            <person name="Rampp M."/>
            <person name="Palm P."/>
            <person name="Gross K."/>
            <person name="Schuster S.C."/>
            <person name="Oesterhelt D."/>
        </authorList>
    </citation>
    <scope>NUCLEOTIDE SEQUENCE [LARGE SCALE GENOMIC DNA]</scope>
    <source>
        <strain evidence="3">DSM 18674 / JCM 14361 / 8.8.11</strain>
    </source>
</reference>
<feature type="transmembrane region" description="Helical" evidence="1">
    <location>
        <begin position="124"/>
        <end position="150"/>
    </location>
</feature>
<feature type="transmembrane region" description="Helical" evidence="1">
    <location>
        <begin position="57"/>
        <end position="78"/>
    </location>
</feature>
<dbReference type="RefSeq" id="WP_015409772.1">
    <property type="nucleotide sequence ID" value="NC_020388.1"/>
</dbReference>
<name>M1Y3C2_NATM8</name>
<proteinExistence type="predicted"/>
<gene>
    <name evidence="2" type="ordered locus">Nmlp_2858</name>
</gene>
<sequence length="235" mass="23769">MASQLGSNETKRLTARDWHPVVPALIFVLATYAFNLGLNTALFRLQPVLPGVPQRAIVAAPLTLLGAGALLGISGIAMTYSLSLFVHAAAESTGHTTSATSSAVGVGQFARVAGVVVGGGIATALGFALLVVPGFVVLAHIPFVLVAVVLENQSIEQAIKIGHARVRTDPVPVAAVTLLAALGLAAVTAVGVYTSLVPPAIEVGVGAAGTAVVLLVGVYAFTGLYRRGARRHGGI</sequence>
<dbReference type="KEGG" id="nmo:Nmlp_2858"/>
<feature type="transmembrane region" description="Helical" evidence="1">
    <location>
        <begin position="171"/>
        <end position="193"/>
    </location>
</feature>
<dbReference type="Proteomes" id="UP000011867">
    <property type="component" value="Chromosome"/>
</dbReference>
<keyword evidence="1" id="KW-0472">Membrane</keyword>
<keyword evidence="1" id="KW-1133">Transmembrane helix</keyword>
<evidence type="ECO:0000313" key="2">
    <source>
        <dbReference type="EMBL" id="CCQ37008.1"/>
    </source>
</evidence>
<dbReference type="EMBL" id="HF582854">
    <property type="protein sequence ID" value="CCQ37008.1"/>
    <property type="molecule type" value="Genomic_DNA"/>
</dbReference>
<dbReference type="HOGENOM" id="CLU_1178151_0_0_2"/>
<keyword evidence="3" id="KW-1185">Reference proteome</keyword>
<keyword evidence="1" id="KW-0812">Transmembrane</keyword>
<dbReference type="GeneID" id="14652872"/>
<feature type="transmembrane region" description="Helical" evidence="1">
    <location>
        <begin position="205"/>
        <end position="225"/>
    </location>
</feature>